<keyword evidence="5 8" id="KW-0645">Protease</keyword>
<comment type="similarity">
    <text evidence="2 9">Belongs to the peptidase S26 family.</text>
</comment>
<evidence type="ECO:0000256" key="4">
    <source>
        <dbReference type="ARBA" id="ARBA00019232"/>
    </source>
</evidence>
<gene>
    <name evidence="11" type="primary">lepB</name>
    <name evidence="11" type="ORF">FBR43_06205</name>
</gene>
<dbReference type="InterPro" id="IPR019757">
    <property type="entry name" value="Pept_S26A_signal_pept_1_Lys-AS"/>
</dbReference>
<dbReference type="InterPro" id="IPR036286">
    <property type="entry name" value="LexA/Signal_pep-like_sf"/>
</dbReference>
<proteinExistence type="inferred from homology"/>
<dbReference type="CDD" id="cd06530">
    <property type="entry name" value="S26_SPase_I"/>
    <property type="match status" value="1"/>
</dbReference>
<dbReference type="NCBIfam" id="TIGR02227">
    <property type="entry name" value="sigpep_I_bact"/>
    <property type="match status" value="1"/>
</dbReference>
<keyword evidence="8" id="KW-0472">Membrane</keyword>
<dbReference type="EMBL" id="SWKR01000002">
    <property type="protein sequence ID" value="TKD50399.1"/>
    <property type="molecule type" value="Genomic_DNA"/>
</dbReference>
<dbReference type="OrthoDB" id="9815782at2"/>
<dbReference type="PANTHER" id="PTHR43390:SF1">
    <property type="entry name" value="CHLOROPLAST PROCESSING PEPTIDASE"/>
    <property type="match status" value="1"/>
</dbReference>
<dbReference type="SUPFAM" id="SSF51306">
    <property type="entry name" value="LexA/Signal peptidase"/>
    <property type="match status" value="1"/>
</dbReference>
<organism evidence="11 12">
    <name type="scientific">Sphingomonas baiyangensis</name>
    <dbReference type="NCBI Taxonomy" id="2572576"/>
    <lineage>
        <taxon>Bacteria</taxon>
        <taxon>Pseudomonadati</taxon>
        <taxon>Pseudomonadota</taxon>
        <taxon>Alphaproteobacteria</taxon>
        <taxon>Sphingomonadales</taxon>
        <taxon>Sphingomonadaceae</taxon>
        <taxon>Sphingomonas</taxon>
    </lineage>
</organism>
<evidence type="ECO:0000313" key="11">
    <source>
        <dbReference type="EMBL" id="TKD50399.1"/>
    </source>
</evidence>
<keyword evidence="12" id="KW-1185">Reference proteome</keyword>
<keyword evidence="8" id="KW-1133">Transmembrane helix</keyword>
<dbReference type="Gene3D" id="2.10.109.10">
    <property type="entry name" value="Umud Fragment, subunit A"/>
    <property type="match status" value="1"/>
</dbReference>
<dbReference type="InterPro" id="IPR019533">
    <property type="entry name" value="Peptidase_S26"/>
</dbReference>
<dbReference type="AlphaFoldDB" id="A0A4U1L0W1"/>
<evidence type="ECO:0000256" key="3">
    <source>
        <dbReference type="ARBA" id="ARBA00013208"/>
    </source>
</evidence>
<evidence type="ECO:0000313" key="12">
    <source>
        <dbReference type="Proteomes" id="UP000309138"/>
    </source>
</evidence>
<dbReference type="GO" id="GO:0009003">
    <property type="term" value="F:signal peptidase activity"/>
    <property type="evidence" value="ECO:0007669"/>
    <property type="project" value="UniProtKB-EC"/>
</dbReference>
<dbReference type="GO" id="GO:0006465">
    <property type="term" value="P:signal peptide processing"/>
    <property type="evidence" value="ECO:0007669"/>
    <property type="project" value="InterPro"/>
</dbReference>
<comment type="catalytic activity">
    <reaction evidence="1 8">
        <text>Cleavage of hydrophobic, N-terminal signal or leader sequences from secreted and periplasmic proteins.</text>
        <dbReference type="EC" id="3.4.21.89"/>
    </reaction>
</comment>
<sequence>MPADDLTLRNLNAEPAEKKKGTDWWAEARGILWLVLAVIGVHSLIAKPFYIPSESMLPALRVGDRLIVSKFPYGWSFISPTFHILPPMKGRLMGSMPERGDIVILVPDGQRVDWIKRVIGLPGDTVAMDDGQLVLNGTPVPKVSLGERLIPVDANTRCDAMHYPGMFVRAADGSAACRVPTFRETLPGGASYDVLDVRYSAGIDDFGPVRVPKGHVFLMGDNRDNSADSRMPASMGGLGGPVAWENIGGRAEFITFSLDGTATLNPVTWFGSLRGERTGMSLHPERP</sequence>
<dbReference type="GO" id="GO:0016020">
    <property type="term" value="C:membrane"/>
    <property type="evidence" value="ECO:0007669"/>
    <property type="project" value="UniProtKB-SubCell"/>
</dbReference>
<keyword evidence="8" id="KW-0812">Transmembrane</keyword>
<dbReference type="InterPro" id="IPR000223">
    <property type="entry name" value="Pept_S26A_signal_pept_1"/>
</dbReference>
<protein>
    <recommendedName>
        <fullName evidence="4 8">Signal peptidase I</fullName>
        <ecNumber evidence="3 8">3.4.21.89</ecNumber>
    </recommendedName>
</protein>
<dbReference type="EC" id="3.4.21.89" evidence="3 8"/>
<feature type="transmembrane region" description="Helical" evidence="8">
    <location>
        <begin position="31"/>
        <end position="51"/>
    </location>
</feature>
<feature type="active site" evidence="7">
    <location>
        <position position="55"/>
    </location>
</feature>
<dbReference type="PRINTS" id="PR00727">
    <property type="entry name" value="LEADERPTASE"/>
</dbReference>
<evidence type="ECO:0000256" key="7">
    <source>
        <dbReference type="PIRSR" id="PIRSR600223-1"/>
    </source>
</evidence>
<evidence type="ECO:0000256" key="8">
    <source>
        <dbReference type="RuleBase" id="RU003993"/>
    </source>
</evidence>
<feature type="active site" evidence="7">
    <location>
        <position position="116"/>
    </location>
</feature>
<feature type="domain" description="Peptidase S26" evidence="10">
    <location>
        <begin position="31"/>
        <end position="255"/>
    </location>
</feature>
<accession>A0A4U1L0W1</accession>
<dbReference type="RefSeq" id="WP_136942340.1">
    <property type="nucleotide sequence ID" value="NZ_SWKR01000002.1"/>
</dbReference>
<dbReference type="GO" id="GO:0004252">
    <property type="term" value="F:serine-type endopeptidase activity"/>
    <property type="evidence" value="ECO:0007669"/>
    <property type="project" value="InterPro"/>
</dbReference>
<comment type="subcellular location">
    <subcellularLocation>
        <location evidence="9">Membrane</location>
        <topology evidence="9">Single-pass type II membrane protein</topology>
    </subcellularLocation>
</comment>
<dbReference type="PROSITE" id="PS00760">
    <property type="entry name" value="SPASE_I_2"/>
    <property type="match status" value="1"/>
</dbReference>
<evidence type="ECO:0000256" key="2">
    <source>
        <dbReference type="ARBA" id="ARBA00009370"/>
    </source>
</evidence>
<dbReference type="PROSITE" id="PS00501">
    <property type="entry name" value="SPASE_I_1"/>
    <property type="match status" value="1"/>
</dbReference>
<dbReference type="Proteomes" id="UP000309138">
    <property type="component" value="Unassembled WGS sequence"/>
</dbReference>
<name>A0A4U1L0W1_9SPHN</name>
<evidence type="ECO:0000259" key="10">
    <source>
        <dbReference type="Pfam" id="PF10502"/>
    </source>
</evidence>
<evidence type="ECO:0000256" key="1">
    <source>
        <dbReference type="ARBA" id="ARBA00000677"/>
    </source>
</evidence>
<dbReference type="Pfam" id="PF10502">
    <property type="entry name" value="Peptidase_S26"/>
    <property type="match status" value="1"/>
</dbReference>
<dbReference type="InterPro" id="IPR019756">
    <property type="entry name" value="Pept_S26A_signal_pept_1_Ser-AS"/>
</dbReference>
<reference evidence="11 12" key="1">
    <citation type="submission" date="2019-04" db="EMBL/GenBank/DDBJ databases">
        <authorList>
            <person name="Yang Y."/>
            <person name="Wei D."/>
        </authorList>
    </citation>
    <scope>NUCLEOTIDE SEQUENCE [LARGE SCALE GENOMIC DNA]</scope>
    <source>
        <strain evidence="11 12">L-1-4w-11</strain>
    </source>
</reference>
<evidence type="ECO:0000256" key="5">
    <source>
        <dbReference type="ARBA" id="ARBA00022670"/>
    </source>
</evidence>
<dbReference type="PANTHER" id="PTHR43390">
    <property type="entry name" value="SIGNAL PEPTIDASE I"/>
    <property type="match status" value="1"/>
</dbReference>
<evidence type="ECO:0000256" key="6">
    <source>
        <dbReference type="ARBA" id="ARBA00022801"/>
    </source>
</evidence>
<keyword evidence="6 8" id="KW-0378">Hydrolase</keyword>
<comment type="caution">
    <text evidence="11">The sequence shown here is derived from an EMBL/GenBank/DDBJ whole genome shotgun (WGS) entry which is preliminary data.</text>
</comment>
<evidence type="ECO:0000256" key="9">
    <source>
        <dbReference type="RuleBase" id="RU362042"/>
    </source>
</evidence>